<dbReference type="EMBL" id="FNIE01000003">
    <property type="protein sequence ID" value="SDN22540.1"/>
    <property type="molecule type" value="Genomic_DNA"/>
</dbReference>
<dbReference type="OrthoDB" id="3186544at2"/>
<dbReference type="InterPro" id="IPR018309">
    <property type="entry name" value="Tscrpt_reg_PadR_C"/>
</dbReference>
<dbReference type="Proteomes" id="UP000199341">
    <property type="component" value="Unassembled WGS sequence"/>
</dbReference>
<dbReference type="Gene3D" id="1.10.10.10">
    <property type="entry name" value="Winged helix-like DNA-binding domain superfamily/Winged helix DNA-binding domain"/>
    <property type="match status" value="1"/>
</dbReference>
<sequence>MSLRHGLLGLLAEGPASGYDLARRFQEGLNSIWPAQHPQIYSELSRLAKAGLIEVDSHGPRRRTAYRITDAGLAEVRRWLAEEPVDHSFRMESLLRSFFFWLMEPGDLKRRLTEEAAYYAQFAASLREYADSKDRGEWGTGERTRAQRIGVEAAVRVNEALAAWARWALETDLMADEEFGRPRGAAPAEGARSPERGGDTAARGPAGG</sequence>
<evidence type="ECO:0000313" key="5">
    <source>
        <dbReference type="Proteomes" id="UP000199341"/>
    </source>
</evidence>
<evidence type="ECO:0000259" key="3">
    <source>
        <dbReference type="Pfam" id="PF10400"/>
    </source>
</evidence>
<dbReference type="InterPro" id="IPR005149">
    <property type="entry name" value="Tscrpt_reg_PadR_N"/>
</dbReference>
<evidence type="ECO:0000313" key="4">
    <source>
        <dbReference type="EMBL" id="SDN22540.1"/>
    </source>
</evidence>
<feature type="domain" description="Transcription regulator PadR N-terminal" evidence="2">
    <location>
        <begin position="7"/>
        <end position="77"/>
    </location>
</feature>
<reference evidence="4 5" key="1">
    <citation type="submission" date="2016-10" db="EMBL/GenBank/DDBJ databases">
        <authorList>
            <person name="de Groot N.N."/>
        </authorList>
    </citation>
    <scope>NUCLEOTIDE SEQUENCE [LARGE SCALE GENOMIC DNA]</scope>
    <source>
        <strain evidence="4 5">CGMCC 4.2022</strain>
    </source>
</reference>
<dbReference type="InterPro" id="IPR036388">
    <property type="entry name" value="WH-like_DNA-bd_sf"/>
</dbReference>
<dbReference type="Pfam" id="PF10400">
    <property type="entry name" value="Vir_act_alpha_C"/>
    <property type="match status" value="1"/>
</dbReference>
<gene>
    <name evidence="4" type="ORF">SAMN05216259_103226</name>
</gene>
<dbReference type="InterPro" id="IPR036390">
    <property type="entry name" value="WH_DNA-bd_sf"/>
</dbReference>
<evidence type="ECO:0000256" key="1">
    <source>
        <dbReference type="SAM" id="MobiDB-lite"/>
    </source>
</evidence>
<organism evidence="4 5">
    <name type="scientific">Actinacidiphila guanduensis</name>
    <dbReference type="NCBI Taxonomy" id="310781"/>
    <lineage>
        <taxon>Bacteria</taxon>
        <taxon>Bacillati</taxon>
        <taxon>Actinomycetota</taxon>
        <taxon>Actinomycetes</taxon>
        <taxon>Kitasatosporales</taxon>
        <taxon>Streptomycetaceae</taxon>
        <taxon>Actinacidiphila</taxon>
    </lineage>
</organism>
<dbReference type="RefSeq" id="WP_093783489.1">
    <property type="nucleotide sequence ID" value="NZ_FNIE01000003.1"/>
</dbReference>
<name>A0A1G9ZMW0_9ACTN</name>
<proteinExistence type="predicted"/>
<dbReference type="PANTHER" id="PTHR43252">
    <property type="entry name" value="TRANSCRIPTIONAL REGULATOR YQJI"/>
    <property type="match status" value="1"/>
</dbReference>
<dbReference type="Pfam" id="PF03551">
    <property type="entry name" value="PadR"/>
    <property type="match status" value="1"/>
</dbReference>
<evidence type="ECO:0000259" key="2">
    <source>
        <dbReference type="Pfam" id="PF03551"/>
    </source>
</evidence>
<feature type="domain" description="Transcription regulator PadR C-terminal" evidence="3">
    <location>
        <begin position="90"/>
        <end position="170"/>
    </location>
</feature>
<dbReference type="AlphaFoldDB" id="A0A1G9ZMW0"/>
<dbReference type="PANTHER" id="PTHR43252:SF6">
    <property type="entry name" value="NEGATIVE TRANSCRIPTION REGULATOR PADR"/>
    <property type="match status" value="1"/>
</dbReference>
<protein>
    <submittedName>
        <fullName evidence="4">Transcriptional regulator, PadR family</fullName>
    </submittedName>
</protein>
<dbReference type="SUPFAM" id="SSF46785">
    <property type="entry name" value="Winged helix' DNA-binding domain"/>
    <property type="match status" value="1"/>
</dbReference>
<accession>A0A1G9ZMW0</accession>
<keyword evidence="5" id="KW-1185">Reference proteome</keyword>
<feature type="compositionally biased region" description="Low complexity" evidence="1">
    <location>
        <begin position="182"/>
        <end position="191"/>
    </location>
</feature>
<dbReference type="STRING" id="310781.SAMN05216259_103226"/>
<feature type="region of interest" description="Disordered" evidence="1">
    <location>
        <begin position="178"/>
        <end position="208"/>
    </location>
</feature>